<dbReference type="InterPro" id="IPR013078">
    <property type="entry name" value="His_Pase_superF_clade-1"/>
</dbReference>
<evidence type="ECO:0008006" key="3">
    <source>
        <dbReference type="Google" id="ProtNLM"/>
    </source>
</evidence>
<protein>
    <recommendedName>
        <fullName evidence="3">Phosphoglycerate mutase</fullName>
    </recommendedName>
</protein>
<comment type="caution">
    <text evidence="1">The sequence shown here is derived from an EMBL/GenBank/DDBJ whole genome shotgun (WGS) entry which is preliminary data.</text>
</comment>
<dbReference type="InterPro" id="IPR029033">
    <property type="entry name" value="His_PPase_superfam"/>
</dbReference>
<dbReference type="EMBL" id="BSOS01000067">
    <property type="protein sequence ID" value="GLR67782.1"/>
    <property type="molecule type" value="Genomic_DNA"/>
</dbReference>
<dbReference type="InterPro" id="IPR050275">
    <property type="entry name" value="PGM_Phosphatase"/>
</dbReference>
<name>A0ABQ6A913_9PROT</name>
<organism evidence="1 2">
    <name type="scientific">Acidocella aquatica</name>
    <dbReference type="NCBI Taxonomy" id="1922313"/>
    <lineage>
        <taxon>Bacteria</taxon>
        <taxon>Pseudomonadati</taxon>
        <taxon>Pseudomonadota</taxon>
        <taxon>Alphaproteobacteria</taxon>
        <taxon>Acetobacterales</taxon>
        <taxon>Acidocellaceae</taxon>
        <taxon>Acidocella</taxon>
    </lineage>
</organism>
<accession>A0ABQ6A913</accession>
<dbReference type="PANTHER" id="PTHR48100">
    <property type="entry name" value="BROAD-SPECIFICITY PHOSPHATASE YOR283W-RELATED"/>
    <property type="match status" value="1"/>
</dbReference>
<dbReference type="SUPFAM" id="SSF53254">
    <property type="entry name" value="Phosphoglycerate mutase-like"/>
    <property type="match status" value="1"/>
</dbReference>
<keyword evidence="2" id="KW-1185">Reference proteome</keyword>
<sequence length="193" mass="20794">MPAPAPRLALVRHGATAWTLAGRYQGRADPPLCPQGIAEAATLAATLHGQAIGQIVTSPLQRARQTAAILASAANLASPETDDNLSEISYGAWEGLTQPEIKSSWPGLLREWKHTPESARFPGGGSLADMRPRVRAALSTWRRAAHAQSVLLVTHAIWIKLALVETGLLAPADFRHIRVPTSTLFWLPPEKNL</sequence>
<dbReference type="CDD" id="cd07067">
    <property type="entry name" value="HP_PGM_like"/>
    <property type="match status" value="1"/>
</dbReference>
<dbReference type="SMART" id="SM00855">
    <property type="entry name" value="PGAM"/>
    <property type="match status" value="1"/>
</dbReference>
<dbReference type="Pfam" id="PF00300">
    <property type="entry name" value="His_Phos_1"/>
    <property type="match status" value="1"/>
</dbReference>
<dbReference type="PANTHER" id="PTHR48100:SF1">
    <property type="entry name" value="HISTIDINE PHOSPHATASE FAMILY PROTEIN-RELATED"/>
    <property type="match status" value="1"/>
</dbReference>
<evidence type="ECO:0000313" key="1">
    <source>
        <dbReference type="EMBL" id="GLR67782.1"/>
    </source>
</evidence>
<gene>
    <name evidence="1" type="ORF">GCM10010909_24630</name>
</gene>
<dbReference type="Gene3D" id="3.40.50.1240">
    <property type="entry name" value="Phosphoglycerate mutase-like"/>
    <property type="match status" value="1"/>
</dbReference>
<dbReference type="Proteomes" id="UP001156641">
    <property type="component" value="Unassembled WGS sequence"/>
</dbReference>
<dbReference type="PIRSF" id="PIRSF000709">
    <property type="entry name" value="6PFK_2-Ptase"/>
    <property type="match status" value="1"/>
</dbReference>
<proteinExistence type="predicted"/>
<reference evidence="2" key="1">
    <citation type="journal article" date="2019" name="Int. J. Syst. Evol. Microbiol.">
        <title>The Global Catalogue of Microorganisms (GCM) 10K type strain sequencing project: providing services to taxonomists for standard genome sequencing and annotation.</title>
        <authorList>
            <consortium name="The Broad Institute Genomics Platform"/>
            <consortium name="The Broad Institute Genome Sequencing Center for Infectious Disease"/>
            <person name="Wu L."/>
            <person name="Ma J."/>
        </authorList>
    </citation>
    <scope>NUCLEOTIDE SEQUENCE [LARGE SCALE GENOMIC DNA]</scope>
    <source>
        <strain evidence="2">NBRC 112502</strain>
    </source>
</reference>
<evidence type="ECO:0000313" key="2">
    <source>
        <dbReference type="Proteomes" id="UP001156641"/>
    </source>
</evidence>